<dbReference type="Proteomes" id="UP000249720">
    <property type="component" value="Unassembled WGS sequence"/>
</dbReference>
<keyword evidence="2" id="KW-0472">Membrane</keyword>
<dbReference type="AlphaFoldDB" id="A0A2W7S369"/>
<dbReference type="OrthoDB" id="1115172at2"/>
<evidence type="ECO:0000256" key="2">
    <source>
        <dbReference type="SAM" id="Phobius"/>
    </source>
</evidence>
<reference evidence="3 4" key="1">
    <citation type="submission" date="2018-06" db="EMBL/GenBank/DDBJ databases">
        <title>Genomic Encyclopedia of Archaeal and Bacterial Type Strains, Phase II (KMG-II): from individual species to whole genera.</title>
        <authorList>
            <person name="Goeker M."/>
        </authorList>
    </citation>
    <scope>NUCLEOTIDE SEQUENCE [LARGE SCALE GENOMIC DNA]</scope>
    <source>
        <strain evidence="3 4">DSM 23241</strain>
    </source>
</reference>
<name>A0A2W7S369_9BACT</name>
<evidence type="ECO:0000313" key="4">
    <source>
        <dbReference type="Proteomes" id="UP000249720"/>
    </source>
</evidence>
<protein>
    <submittedName>
        <fullName evidence="3">Uncharacterized protein</fullName>
    </submittedName>
</protein>
<dbReference type="RefSeq" id="WP_111293007.1">
    <property type="nucleotide sequence ID" value="NZ_QKZV01000001.1"/>
</dbReference>
<evidence type="ECO:0000256" key="1">
    <source>
        <dbReference type="SAM" id="Coils"/>
    </source>
</evidence>
<keyword evidence="1" id="KW-0175">Coiled coil</keyword>
<dbReference type="EMBL" id="QKZV01000001">
    <property type="protein sequence ID" value="PZX65516.1"/>
    <property type="molecule type" value="Genomic_DNA"/>
</dbReference>
<comment type="caution">
    <text evidence="3">The sequence shown here is derived from an EMBL/GenBank/DDBJ whole genome shotgun (WGS) entry which is preliminary data.</text>
</comment>
<evidence type="ECO:0000313" key="3">
    <source>
        <dbReference type="EMBL" id="PZX65516.1"/>
    </source>
</evidence>
<gene>
    <name evidence="3" type="ORF">LX80_00004</name>
</gene>
<keyword evidence="2" id="KW-0812">Transmembrane</keyword>
<organism evidence="3 4">
    <name type="scientific">Hydrotalea sandarakina</name>
    <dbReference type="NCBI Taxonomy" id="1004304"/>
    <lineage>
        <taxon>Bacteria</taxon>
        <taxon>Pseudomonadati</taxon>
        <taxon>Bacteroidota</taxon>
        <taxon>Chitinophagia</taxon>
        <taxon>Chitinophagales</taxon>
        <taxon>Chitinophagaceae</taxon>
        <taxon>Hydrotalea</taxon>
    </lineage>
</organism>
<sequence>MLNEPLDHQPKQKKDKRNLVYSLFVVLLLGTWAYIIYDKSVTTHSKEQLQTQINAIDSSRAELKLEFNATSARLDSLTGKHIQLIDKLADKNKTIQHLKNTIAGLLQKQNITATQLLEARKMIDELNGKVNDLYNELALLQNKNQALTLANEQLNNEKLQLQDTLNKTVAYNQYVTNEASTLHASNFSIEALKVHNNGKEKMITVAKKTDLLRISFDLDANRIAPSGEKELFICIVSPDGKIITSGNTITTRLDGTIPYTTKVTVQYEQGKTASVNINWRNNGNYEPGDYTIIVYQNGYKIGQGSILLKKSGIFG</sequence>
<proteinExistence type="predicted"/>
<accession>A0A2W7S369</accession>
<keyword evidence="2" id="KW-1133">Transmembrane helix</keyword>
<feature type="transmembrane region" description="Helical" evidence="2">
    <location>
        <begin position="19"/>
        <end position="37"/>
    </location>
</feature>
<keyword evidence="4" id="KW-1185">Reference proteome</keyword>
<feature type="coiled-coil region" evidence="1">
    <location>
        <begin position="46"/>
        <end position="167"/>
    </location>
</feature>